<proteinExistence type="predicted"/>
<sequence length="319" mass="37377">MTVIGIILIISHSIAICYTQYCQGQLGINLKHLWFKAYYKRMHCTGQTTSSSSCSMSRILTGKESTVVSVNCPPHKFFFFRIFNIFNKKLVNFSKEVNCQFMTSKESGYSCQYYKQSITGELTQFCCCFGKSCYQSINRLESEQRSLHHLAVDPITAVFFVFTFLINILTIKLFHNDLTNAVVLIYQMYSGITSFKLLQSEHTLLQNMEEKIISWKTHTLITTKMITLLTQSRKNKQNVNDDAKFGHKKLGMNEGCQEGKQHMESQALTEHYCRSERLLRQEWYRYNTLMKISYSHWRARERSQVGKQMRRTLKHLFEL</sequence>
<evidence type="ECO:0000313" key="4">
    <source>
        <dbReference type="WBParaSite" id="BPAG_0000088701-mRNA-1"/>
    </source>
</evidence>
<reference evidence="2 3" key="2">
    <citation type="submission" date="2018-11" db="EMBL/GenBank/DDBJ databases">
        <authorList>
            <consortium name="Pathogen Informatics"/>
        </authorList>
    </citation>
    <scope>NUCLEOTIDE SEQUENCE [LARGE SCALE GENOMIC DNA]</scope>
</reference>
<keyword evidence="1" id="KW-0732">Signal</keyword>
<protein>
    <submittedName>
        <fullName evidence="4">Phlebovirus_G2 domain-containing protein</fullName>
    </submittedName>
</protein>
<evidence type="ECO:0000313" key="3">
    <source>
        <dbReference type="Proteomes" id="UP000278627"/>
    </source>
</evidence>
<dbReference type="Proteomes" id="UP000278627">
    <property type="component" value="Unassembled WGS sequence"/>
</dbReference>
<evidence type="ECO:0000313" key="2">
    <source>
        <dbReference type="EMBL" id="VDN82074.1"/>
    </source>
</evidence>
<accession>A0A0N4SYR7</accession>
<keyword evidence="3" id="KW-1185">Reference proteome</keyword>
<gene>
    <name evidence="2" type="ORF">BPAG_LOCUS888</name>
</gene>
<organism evidence="4">
    <name type="scientific">Brugia pahangi</name>
    <name type="common">Filarial nematode worm</name>
    <dbReference type="NCBI Taxonomy" id="6280"/>
    <lineage>
        <taxon>Eukaryota</taxon>
        <taxon>Metazoa</taxon>
        <taxon>Ecdysozoa</taxon>
        <taxon>Nematoda</taxon>
        <taxon>Chromadorea</taxon>
        <taxon>Rhabditida</taxon>
        <taxon>Spirurina</taxon>
        <taxon>Spiruromorpha</taxon>
        <taxon>Filarioidea</taxon>
        <taxon>Onchocercidae</taxon>
        <taxon>Brugia</taxon>
    </lineage>
</organism>
<dbReference type="AlphaFoldDB" id="A0A0N4SYR7"/>
<reference evidence="4" key="1">
    <citation type="submission" date="2017-02" db="UniProtKB">
        <authorList>
            <consortium name="WormBaseParasite"/>
        </authorList>
    </citation>
    <scope>IDENTIFICATION</scope>
</reference>
<dbReference type="WBParaSite" id="BPAG_0000088701-mRNA-1">
    <property type="protein sequence ID" value="BPAG_0000088701-mRNA-1"/>
    <property type="gene ID" value="BPAG_0000088701"/>
</dbReference>
<dbReference type="EMBL" id="UZAD01000051">
    <property type="protein sequence ID" value="VDN82074.1"/>
    <property type="molecule type" value="Genomic_DNA"/>
</dbReference>
<feature type="signal peptide" evidence="1">
    <location>
        <begin position="1"/>
        <end position="19"/>
    </location>
</feature>
<feature type="chain" id="PRO_5043121614" evidence="1">
    <location>
        <begin position="20"/>
        <end position="319"/>
    </location>
</feature>
<evidence type="ECO:0000256" key="1">
    <source>
        <dbReference type="SAM" id="SignalP"/>
    </source>
</evidence>
<name>A0A0N4SYR7_BRUPA</name>